<dbReference type="Pfam" id="PF14301">
    <property type="entry name" value="DUF4376"/>
    <property type="match status" value="1"/>
</dbReference>
<dbReference type="BioCyc" id="LINT1193029:G11R4-3229-MONOMER"/>
<dbReference type="EMBL" id="AKWN02000328">
    <property type="protein sequence ID" value="EMP06626.1"/>
    <property type="molecule type" value="Genomic_DNA"/>
</dbReference>
<evidence type="ECO:0000313" key="4">
    <source>
        <dbReference type="Proteomes" id="UP000012117"/>
    </source>
</evidence>
<feature type="domain" description="DUF4376" evidence="1">
    <location>
        <begin position="152"/>
        <end position="227"/>
    </location>
</feature>
<organism evidence="2 4">
    <name type="scientific">Leptospira interrogans serovar Pyrogenes str. 200701872</name>
    <dbReference type="NCBI Taxonomy" id="1193029"/>
    <lineage>
        <taxon>Bacteria</taxon>
        <taxon>Pseudomonadati</taxon>
        <taxon>Spirochaetota</taxon>
        <taxon>Spirochaetia</taxon>
        <taxon>Leptospirales</taxon>
        <taxon>Leptospiraceae</taxon>
        <taxon>Leptospira</taxon>
    </lineage>
</organism>
<gene>
    <name evidence="2" type="ORF">LEP1GSC124_1968</name>
    <name evidence="3" type="ORF">LEP1GSC124_4149</name>
</gene>
<dbReference type="EMBL" id="AKWN02000221">
    <property type="protein sequence ID" value="EMP07631.1"/>
    <property type="molecule type" value="Genomic_DNA"/>
</dbReference>
<comment type="caution">
    <text evidence="2">The sequence shown here is derived from an EMBL/GenBank/DDBJ whole genome shotgun (WGS) entry which is preliminary data.</text>
</comment>
<reference evidence="2 4" key="1">
    <citation type="submission" date="2013-01" db="EMBL/GenBank/DDBJ databases">
        <authorList>
            <person name="Harkins D.M."/>
            <person name="Durkin A.S."/>
            <person name="Brinkac L.M."/>
            <person name="Haft D.H."/>
            <person name="Selengut J.D."/>
            <person name="Sanka R."/>
            <person name="DePew J."/>
            <person name="Purushe J."/>
            <person name="Picardeau M."/>
            <person name="Werts C."/>
            <person name="Goarant C."/>
            <person name="Vinetz J.M."/>
            <person name="Sutton G.G."/>
            <person name="Nierman W.C."/>
            <person name="Fouts D.E."/>
        </authorList>
    </citation>
    <scope>NUCLEOTIDE SEQUENCE [LARGE SCALE GENOMIC DNA]</scope>
    <source>
        <strain evidence="2 4">200701872</strain>
    </source>
</reference>
<evidence type="ECO:0000259" key="1">
    <source>
        <dbReference type="Pfam" id="PF14301"/>
    </source>
</evidence>
<evidence type="ECO:0000313" key="3">
    <source>
        <dbReference type="EMBL" id="EMP07631.1"/>
    </source>
</evidence>
<name>M6ZKL3_LEPIR</name>
<protein>
    <recommendedName>
        <fullName evidence="1">DUF4376 domain-containing protein</fullName>
    </recommendedName>
</protein>
<evidence type="ECO:0000313" key="2">
    <source>
        <dbReference type="EMBL" id="EMP06626.1"/>
    </source>
</evidence>
<accession>M6ZKL3</accession>
<dbReference type="InterPro" id="IPR025484">
    <property type="entry name" value="DUF4376"/>
</dbReference>
<sequence length="251" mass="29089">MNYILEKSNKQVIWINADSNKLTGAEAWGNFDTEIHEIVYSLHYNPQVGDTFKAEIENGCIKNFQPKPVYDKKTMIERVLQNWEDVIDPETETEDEPLKDSNGNFLTYQNHTESGWVADDELTRESLLTTNGQIFNSKLESYRGNVPYHNTIWDSGKKYLENIQKTLTLYNKQRILSIPEWRDANNQFHSLNAKELSELSDLIELDLFDAGQNLYAKKWEMEETISSLPSGETLDLATIWADSLNKKEEKI</sequence>
<dbReference type="Proteomes" id="UP000012117">
    <property type="component" value="Unassembled WGS sequence"/>
</dbReference>
<proteinExistence type="predicted"/>
<dbReference type="AlphaFoldDB" id="M6ZKL3"/>